<gene>
    <name evidence="1" type="primary">CSON014758</name>
</gene>
<name>A0A336MBV1_CULSO</name>
<reference evidence="1" key="1">
    <citation type="submission" date="2018-07" db="EMBL/GenBank/DDBJ databases">
        <authorList>
            <person name="Quirk P.G."/>
            <person name="Krulwich T.A."/>
        </authorList>
    </citation>
    <scope>NUCLEOTIDE SEQUENCE</scope>
</reference>
<dbReference type="AlphaFoldDB" id="A0A336MBV1"/>
<proteinExistence type="predicted"/>
<evidence type="ECO:0000313" key="1">
    <source>
        <dbReference type="EMBL" id="SSX27716.1"/>
    </source>
</evidence>
<sequence>MNFKLPIHHQYYRSSRGKNIVKKYKKIKIKDGKMNANVVSRSKVLLRIDLSRFGLPTLASCHQNNLTSWHHRKIRCYCTTDTKIPEKNSPSLGQTPPSTNTLNDNKLVEELTFLGHHLLMDHTHVVVDGNNCTEEVDIMFPYSLLPVLTKTRGADSEIAVLPDSVCCGLICCVE</sequence>
<dbReference type="EMBL" id="UFQT01000866">
    <property type="protein sequence ID" value="SSX27716.1"/>
    <property type="molecule type" value="Genomic_DNA"/>
</dbReference>
<accession>A0A336MBV1</accession>
<organism evidence="1">
    <name type="scientific">Culicoides sonorensis</name>
    <name type="common">Biting midge</name>
    <dbReference type="NCBI Taxonomy" id="179676"/>
    <lineage>
        <taxon>Eukaryota</taxon>
        <taxon>Metazoa</taxon>
        <taxon>Ecdysozoa</taxon>
        <taxon>Arthropoda</taxon>
        <taxon>Hexapoda</taxon>
        <taxon>Insecta</taxon>
        <taxon>Pterygota</taxon>
        <taxon>Neoptera</taxon>
        <taxon>Endopterygota</taxon>
        <taxon>Diptera</taxon>
        <taxon>Nematocera</taxon>
        <taxon>Chironomoidea</taxon>
        <taxon>Ceratopogonidae</taxon>
        <taxon>Ceratopogoninae</taxon>
        <taxon>Culicoides</taxon>
        <taxon>Monoculicoides</taxon>
    </lineage>
</organism>
<protein>
    <submittedName>
        <fullName evidence="1">CSON014758 protein</fullName>
    </submittedName>
</protein>
<dbReference type="VEuPathDB" id="VectorBase:CSON014758"/>